<dbReference type="OrthoDB" id="181047at2"/>
<sequence length="316" mass="34792">MKTILVTGGAGFIGGHLVEQLVAKNTVVVVDNLSTGKIENLPDEVIFINGDISNPETVKSLFENFTFDFVYHLAAVASVVKTVNEPVASHYVNSSSTIYLLEACKEQEKQIEKFVFASSAAVYGAEPTLPKTEKSLIDPITPYGIDKYSSEKYVISYGELFGLPVSVARFFNVYGPRQNPDSPYSGVLSILANTAIQLKEGSEKPFSIYGDGEQIRDFVYVQDIVQGLIILGENKSSRGEVFNIASGEKNTLNDVISLFEKLIGQPIPKVNHSMRKGDIKYSFASIDKIKQLGYVPYFNILDGLEAYLNFEIKVLA</sequence>
<dbReference type="InterPro" id="IPR036291">
    <property type="entry name" value="NAD(P)-bd_dom_sf"/>
</dbReference>
<dbReference type="SUPFAM" id="SSF51735">
    <property type="entry name" value="NAD(P)-binding Rossmann-fold domains"/>
    <property type="match status" value="1"/>
</dbReference>
<dbReference type="Pfam" id="PF01370">
    <property type="entry name" value="Epimerase"/>
    <property type="match status" value="1"/>
</dbReference>
<dbReference type="Proteomes" id="UP000052258">
    <property type="component" value="Unassembled WGS sequence"/>
</dbReference>
<keyword evidence="4" id="KW-1185">Reference proteome</keyword>
<feature type="domain" description="NAD-dependent epimerase/dehydratase" evidence="2">
    <location>
        <begin position="4"/>
        <end position="245"/>
    </location>
</feature>
<dbReference type="PATRIC" id="fig|1430899.3.peg.13"/>
<evidence type="ECO:0000313" key="4">
    <source>
        <dbReference type="Proteomes" id="UP000052258"/>
    </source>
</evidence>
<dbReference type="Gene3D" id="3.40.50.720">
    <property type="entry name" value="NAD(P)-binding Rossmann-like Domain"/>
    <property type="match status" value="1"/>
</dbReference>
<evidence type="ECO:0000259" key="2">
    <source>
        <dbReference type="Pfam" id="PF01370"/>
    </source>
</evidence>
<gene>
    <name evidence="3" type="ORF">X560_0012</name>
</gene>
<accession>A0A0J8GFI5</accession>
<proteinExistence type="inferred from homology"/>
<organism evidence="3 4">
    <name type="scientific">Listeria fleischmannii 1991</name>
    <dbReference type="NCBI Taxonomy" id="1430899"/>
    <lineage>
        <taxon>Bacteria</taxon>
        <taxon>Bacillati</taxon>
        <taxon>Bacillota</taxon>
        <taxon>Bacilli</taxon>
        <taxon>Bacillales</taxon>
        <taxon>Listeriaceae</taxon>
        <taxon>Listeria</taxon>
    </lineage>
</organism>
<evidence type="ECO:0000256" key="1">
    <source>
        <dbReference type="ARBA" id="ARBA00007637"/>
    </source>
</evidence>
<comment type="similarity">
    <text evidence="1">Belongs to the NAD(P)-dependent epimerase/dehydratase family.</text>
</comment>
<dbReference type="EMBL" id="AZHO01000001">
    <property type="protein sequence ID" value="KMT61432.1"/>
    <property type="molecule type" value="Genomic_DNA"/>
</dbReference>
<reference evidence="3 4" key="1">
    <citation type="journal article" date="2015" name="Genome Biol. Evol.">
        <title>Comparative Genomics of Listeria Sensu Lato: Genus-Wide Differences in Evolutionary Dynamics and the Progressive Gain of Complex, Potentially Pathogenicity-Related Traits through Lateral Gene Transfer.</title>
        <authorList>
            <person name="Chiara M."/>
            <person name="Caruso M."/>
            <person name="D'Erchia A.M."/>
            <person name="Manzari C."/>
            <person name="Fraccalvieri R."/>
            <person name="Goffredo E."/>
            <person name="Latorre L."/>
            <person name="Miccolupo A."/>
            <person name="Padalino I."/>
            <person name="Santagada G."/>
            <person name="Chiocco D."/>
            <person name="Pesole G."/>
            <person name="Horner D.S."/>
            <person name="Parisi A."/>
        </authorList>
    </citation>
    <scope>NUCLEOTIDE SEQUENCE [LARGE SCALE GENOMIC DNA]</scope>
    <source>
        <strain evidence="3 4">1991</strain>
    </source>
</reference>
<dbReference type="PANTHER" id="PTHR43000">
    <property type="entry name" value="DTDP-D-GLUCOSE 4,6-DEHYDRATASE-RELATED"/>
    <property type="match status" value="1"/>
</dbReference>
<name>A0A0J8GFI5_9LIST</name>
<dbReference type="AlphaFoldDB" id="A0A0J8GFI5"/>
<comment type="caution">
    <text evidence="3">The sequence shown here is derived from an EMBL/GenBank/DDBJ whole genome shotgun (WGS) entry which is preliminary data.</text>
</comment>
<dbReference type="InterPro" id="IPR001509">
    <property type="entry name" value="Epimerase_deHydtase"/>
</dbReference>
<evidence type="ECO:0000313" key="3">
    <source>
        <dbReference type="EMBL" id="KMT61432.1"/>
    </source>
</evidence>
<dbReference type="RefSeq" id="WP_007477839.1">
    <property type="nucleotide sequence ID" value="NZ_KQ130608.1"/>
</dbReference>
<protein>
    <submittedName>
        <fullName evidence="3">UDP-glucose 4-epimerase</fullName>
    </submittedName>
</protein>